<protein>
    <recommendedName>
        <fullName evidence="9">Man1/Src1-like C-terminal domain-containing protein</fullName>
    </recommendedName>
</protein>
<evidence type="ECO:0000256" key="2">
    <source>
        <dbReference type="ARBA" id="ARBA00022553"/>
    </source>
</evidence>
<evidence type="ECO:0000313" key="11">
    <source>
        <dbReference type="Proteomes" id="UP001473302"/>
    </source>
</evidence>
<dbReference type="Proteomes" id="UP001473302">
    <property type="component" value="Unassembled WGS sequence"/>
</dbReference>
<sequence>MSCSVHYIFSQMDTASEIPKELYYLDERFSVRSLRKYQLKEILTAHDIPYLSNLTRVDLIDLFRKHIEPRREEILREYKRQHAVVDEDKAYGRGRRVSQKPKRYENTVSNYLDGITTTKDADGFKIPSLPIKREDDQPVDQNSMLAKAVNNLRTRFSPPPFNEEDSVASSSEDNHDNDDNYEVETTQVEEYDVAADNTADGDGRTVFYVEDEDEDDTDYYDDSDFDNGDYEEDDDEELGSVDKDELVQLYKDQLVPPTALIIPRANRANTSNNNRKTTTASAKLAKINRRFSIWKARFKQALFIFCALYMMVGMIGFFITSYARQKNGYCQSYPTDINNNTTTTPSALSYMLPSSCIPCPDHGVCTEGVLTCETMYQQKTPFYNRWHILPIADECVHNSALGRHVSKVERKIKNYLAAKQGEAYCGELSQDIPLSRIPVKEVMNSLKEYVEKHLPADELDQILLIAFSSVLEDPKVHYWETDGERFMGTSRYKLSITCQLKRLYRAIPTKIKLYIIAFISVFTAMYGATKDYRNKKIYQQKVDKMVESIVDQLKLQYDNHIKNAAEYPSSRLPVSQLRTSVVDFNNPKTIADWKGVVQKAESHPHIKKSIEEVNGDIAEYWELNP</sequence>
<dbReference type="Pfam" id="PF09402">
    <property type="entry name" value="MSC"/>
    <property type="match status" value="1"/>
</dbReference>
<keyword evidence="5 8" id="KW-0472">Membrane</keyword>
<evidence type="ECO:0000256" key="6">
    <source>
        <dbReference type="ARBA" id="ARBA00023242"/>
    </source>
</evidence>
<keyword evidence="2" id="KW-0597">Phosphoprotein</keyword>
<evidence type="ECO:0000256" key="1">
    <source>
        <dbReference type="ARBA" id="ARBA00004540"/>
    </source>
</evidence>
<comment type="caution">
    <text evidence="10">The sequence shown here is derived from an EMBL/GenBank/DDBJ whole genome shotgun (WGS) entry which is preliminary data.</text>
</comment>
<feature type="transmembrane region" description="Helical" evidence="8">
    <location>
        <begin position="511"/>
        <end position="529"/>
    </location>
</feature>
<organism evidence="10 11">
    <name type="scientific">Mucor flavus</name>
    <dbReference type="NCBI Taxonomy" id="439312"/>
    <lineage>
        <taxon>Eukaryota</taxon>
        <taxon>Fungi</taxon>
        <taxon>Fungi incertae sedis</taxon>
        <taxon>Mucoromycota</taxon>
        <taxon>Mucoromycotina</taxon>
        <taxon>Mucoromycetes</taxon>
        <taxon>Mucorales</taxon>
        <taxon>Mucorineae</taxon>
        <taxon>Mucoraceae</taxon>
        <taxon>Mucor</taxon>
    </lineage>
</organism>
<feature type="region of interest" description="Disordered" evidence="7">
    <location>
        <begin position="192"/>
        <end position="238"/>
    </location>
</feature>
<proteinExistence type="predicted"/>
<evidence type="ECO:0000256" key="7">
    <source>
        <dbReference type="SAM" id="MobiDB-lite"/>
    </source>
</evidence>
<dbReference type="InterPro" id="IPR041885">
    <property type="entry name" value="MAN1_winged_helix_dom"/>
</dbReference>
<evidence type="ECO:0000259" key="9">
    <source>
        <dbReference type="Pfam" id="PF09402"/>
    </source>
</evidence>
<keyword evidence="11" id="KW-1185">Reference proteome</keyword>
<dbReference type="Gene3D" id="1.10.10.1180">
    <property type="entry name" value="MAN1, winged-helix domain"/>
    <property type="match status" value="1"/>
</dbReference>
<dbReference type="CDD" id="cd12935">
    <property type="entry name" value="LEM_like"/>
    <property type="match status" value="1"/>
</dbReference>
<dbReference type="PANTHER" id="PTHR47808:SF2">
    <property type="entry name" value="LEM DOMAIN-CONTAINING PROTEIN 2"/>
    <property type="match status" value="1"/>
</dbReference>
<dbReference type="InterPro" id="IPR044780">
    <property type="entry name" value="Heh2/Src1"/>
</dbReference>
<feature type="region of interest" description="Disordered" evidence="7">
    <location>
        <begin position="154"/>
        <end position="179"/>
    </location>
</feature>
<comment type="subcellular location">
    <subcellularLocation>
        <location evidence="1">Nucleus inner membrane</location>
    </subcellularLocation>
</comment>
<feature type="domain" description="Man1/Src1-like C-terminal" evidence="9">
    <location>
        <begin position="311"/>
        <end position="622"/>
    </location>
</feature>
<dbReference type="PANTHER" id="PTHR47808">
    <property type="entry name" value="INNER NUCLEAR MEMBRANE PROTEIN HEH2-RELATED"/>
    <property type="match status" value="1"/>
</dbReference>
<evidence type="ECO:0000256" key="8">
    <source>
        <dbReference type="SAM" id="Phobius"/>
    </source>
</evidence>
<name>A0ABP9ZAZ0_9FUNG</name>
<evidence type="ECO:0000256" key="5">
    <source>
        <dbReference type="ARBA" id="ARBA00023136"/>
    </source>
</evidence>
<accession>A0ABP9ZAZ0</accession>
<dbReference type="EMBL" id="BAABUK010000030">
    <property type="protein sequence ID" value="GAA5816241.1"/>
    <property type="molecule type" value="Genomic_DNA"/>
</dbReference>
<evidence type="ECO:0000313" key="10">
    <source>
        <dbReference type="EMBL" id="GAA5816241.1"/>
    </source>
</evidence>
<keyword evidence="6" id="KW-0539">Nucleus</keyword>
<feature type="transmembrane region" description="Helical" evidence="8">
    <location>
        <begin position="301"/>
        <end position="323"/>
    </location>
</feature>
<keyword evidence="3 8" id="KW-0812">Transmembrane</keyword>
<feature type="compositionally biased region" description="Acidic residues" evidence="7">
    <location>
        <begin position="209"/>
        <end position="238"/>
    </location>
</feature>
<reference evidence="10 11" key="1">
    <citation type="submission" date="2024-04" db="EMBL/GenBank/DDBJ databases">
        <title>genome sequences of Mucor flavus KT1a and Helicostylum pulchrum KT1b strains isolated from the surface of a dry-aged beef.</title>
        <authorList>
            <person name="Toyotome T."/>
            <person name="Hosono M."/>
            <person name="Torimaru M."/>
            <person name="Fukuda K."/>
            <person name="Mikami N."/>
        </authorList>
    </citation>
    <scope>NUCLEOTIDE SEQUENCE [LARGE SCALE GENOMIC DNA]</scope>
    <source>
        <strain evidence="10 11">KT1a</strain>
    </source>
</reference>
<evidence type="ECO:0000256" key="3">
    <source>
        <dbReference type="ARBA" id="ARBA00022692"/>
    </source>
</evidence>
<evidence type="ECO:0000256" key="4">
    <source>
        <dbReference type="ARBA" id="ARBA00022989"/>
    </source>
</evidence>
<keyword evidence="4 8" id="KW-1133">Transmembrane helix</keyword>
<dbReference type="InterPro" id="IPR018996">
    <property type="entry name" value="Man1/Src1-like_C"/>
</dbReference>
<gene>
    <name evidence="10" type="ORF">MFLAVUS_009767</name>
</gene>